<proteinExistence type="inferred from homology"/>
<dbReference type="GO" id="GO:0055085">
    <property type="term" value="P:transmembrane transport"/>
    <property type="evidence" value="ECO:0007669"/>
    <property type="project" value="InterPro"/>
</dbReference>
<organism evidence="10">
    <name type="scientific">freshwater metagenome</name>
    <dbReference type="NCBI Taxonomy" id="449393"/>
    <lineage>
        <taxon>unclassified sequences</taxon>
        <taxon>metagenomes</taxon>
        <taxon>ecological metagenomes</taxon>
    </lineage>
</organism>
<dbReference type="AlphaFoldDB" id="A0A6J6FD54"/>
<keyword evidence="7 8" id="KW-0472">Membrane</keyword>
<dbReference type="InterPro" id="IPR000515">
    <property type="entry name" value="MetI-like"/>
</dbReference>
<evidence type="ECO:0000256" key="8">
    <source>
        <dbReference type="SAM" id="Phobius"/>
    </source>
</evidence>
<evidence type="ECO:0000256" key="2">
    <source>
        <dbReference type="ARBA" id="ARBA00007069"/>
    </source>
</evidence>
<evidence type="ECO:0000256" key="3">
    <source>
        <dbReference type="ARBA" id="ARBA00022448"/>
    </source>
</evidence>
<dbReference type="SUPFAM" id="SSF161098">
    <property type="entry name" value="MetI-like"/>
    <property type="match status" value="1"/>
</dbReference>
<keyword evidence="4" id="KW-1003">Cell membrane</keyword>
<feature type="domain" description="ABC transmembrane type-1" evidence="9">
    <location>
        <begin position="71"/>
        <end position="258"/>
    </location>
</feature>
<feature type="transmembrane region" description="Helical" evidence="8">
    <location>
        <begin position="195"/>
        <end position="218"/>
    </location>
</feature>
<dbReference type="EMBL" id="CAEZUG010000010">
    <property type="protein sequence ID" value="CAB4586821.1"/>
    <property type="molecule type" value="Genomic_DNA"/>
</dbReference>
<evidence type="ECO:0000259" key="9">
    <source>
        <dbReference type="PROSITE" id="PS50928"/>
    </source>
</evidence>
<dbReference type="GO" id="GO:0005886">
    <property type="term" value="C:plasma membrane"/>
    <property type="evidence" value="ECO:0007669"/>
    <property type="project" value="UniProtKB-SubCell"/>
</dbReference>
<evidence type="ECO:0000256" key="1">
    <source>
        <dbReference type="ARBA" id="ARBA00004651"/>
    </source>
</evidence>
<protein>
    <submittedName>
        <fullName evidence="10">Unannotated protein</fullName>
    </submittedName>
</protein>
<dbReference type="EMBL" id="CAEZWQ010000009">
    <property type="protein sequence ID" value="CAB4655409.1"/>
    <property type="molecule type" value="Genomic_DNA"/>
</dbReference>
<evidence type="ECO:0000313" key="10">
    <source>
        <dbReference type="EMBL" id="CAB4586821.1"/>
    </source>
</evidence>
<feature type="transmembrane region" description="Helical" evidence="8">
    <location>
        <begin position="75"/>
        <end position="94"/>
    </location>
</feature>
<dbReference type="PANTHER" id="PTHR43848">
    <property type="entry name" value="PUTRESCINE TRANSPORT SYSTEM PERMEASE PROTEIN POTI"/>
    <property type="match status" value="1"/>
</dbReference>
<comment type="subcellular location">
    <subcellularLocation>
        <location evidence="1">Cell membrane</location>
        <topology evidence="1">Multi-pass membrane protein</topology>
    </subcellularLocation>
</comment>
<name>A0A6J6FD54_9ZZZZ</name>
<keyword evidence="6 8" id="KW-1133">Transmembrane helix</keyword>
<feature type="transmembrane region" description="Helical" evidence="8">
    <location>
        <begin position="12"/>
        <end position="40"/>
    </location>
</feature>
<sequence>MVSSLKHLRRSLRNLAPAIFVGVVLTYLFAPVIVTVLFSFTTSPRLSLPIEGFTFEWYKSAFGNPLFVDATRNTLLLALVSAIVAVLFGTTFAFGITSLKGRRRSFALTASLLPAAIPALVLGISMAVFFSSIGSRQGLINAAIGHAILSMPFVILTMNARLATFDFTTLEAARDLGASPLQTFRDITLPLIRTAVIGAGLLAIALSLDEFVVTWFNIGNEMTIPILIWGLLRRGIDPSINALASVVLVSLIIIVTLSNRLTNRTEK</sequence>
<gene>
    <name evidence="10" type="ORF">UFOPK1795_00311</name>
    <name evidence="11" type="ORF">UFOPK2275_00189</name>
</gene>
<feature type="transmembrane region" description="Helical" evidence="8">
    <location>
        <begin position="139"/>
        <end position="158"/>
    </location>
</feature>
<keyword evidence="5 8" id="KW-0812">Transmembrane</keyword>
<dbReference type="Pfam" id="PF00528">
    <property type="entry name" value="BPD_transp_1"/>
    <property type="match status" value="1"/>
</dbReference>
<feature type="transmembrane region" description="Helical" evidence="8">
    <location>
        <begin position="106"/>
        <end position="133"/>
    </location>
</feature>
<keyword evidence="3" id="KW-0813">Transport</keyword>
<evidence type="ECO:0000256" key="6">
    <source>
        <dbReference type="ARBA" id="ARBA00022989"/>
    </source>
</evidence>
<comment type="similarity">
    <text evidence="2">Belongs to the binding-protein-dependent transport system permease family. CysTW subfamily.</text>
</comment>
<dbReference type="CDD" id="cd06261">
    <property type="entry name" value="TM_PBP2"/>
    <property type="match status" value="1"/>
</dbReference>
<reference evidence="10" key="1">
    <citation type="submission" date="2020-05" db="EMBL/GenBank/DDBJ databases">
        <authorList>
            <person name="Chiriac C."/>
            <person name="Salcher M."/>
            <person name="Ghai R."/>
            <person name="Kavagutti S V."/>
        </authorList>
    </citation>
    <scope>NUCLEOTIDE SEQUENCE</scope>
</reference>
<dbReference type="InterPro" id="IPR051789">
    <property type="entry name" value="Bact_Polyamine_Transport"/>
</dbReference>
<evidence type="ECO:0000256" key="5">
    <source>
        <dbReference type="ARBA" id="ARBA00022692"/>
    </source>
</evidence>
<feature type="transmembrane region" description="Helical" evidence="8">
    <location>
        <begin position="238"/>
        <end position="257"/>
    </location>
</feature>
<evidence type="ECO:0000256" key="7">
    <source>
        <dbReference type="ARBA" id="ARBA00023136"/>
    </source>
</evidence>
<dbReference type="PANTHER" id="PTHR43848:SF2">
    <property type="entry name" value="PUTRESCINE TRANSPORT SYSTEM PERMEASE PROTEIN POTI"/>
    <property type="match status" value="1"/>
</dbReference>
<dbReference type="InterPro" id="IPR035906">
    <property type="entry name" value="MetI-like_sf"/>
</dbReference>
<accession>A0A6J6FD54</accession>
<dbReference type="Gene3D" id="1.10.3720.10">
    <property type="entry name" value="MetI-like"/>
    <property type="match status" value="1"/>
</dbReference>
<dbReference type="PROSITE" id="PS50928">
    <property type="entry name" value="ABC_TM1"/>
    <property type="match status" value="1"/>
</dbReference>
<evidence type="ECO:0000256" key="4">
    <source>
        <dbReference type="ARBA" id="ARBA00022475"/>
    </source>
</evidence>
<evidence type="ECO:0000313" key="11">
    <source>
        <dbReference type="EMBL" id="CAB4655409.1"/>
    </source>
</evidence>